<proteinExistence type="predicted"/>
<keyword evidence="4" id="KW-1185">Reference proteome</keyword>
<dbReference type="EMBL" id="JARKHS020023421">
    <property type="protein sequence ID" value="KAK8768810.1"/>
    <property type="molecule type" value="Genomic_DNA"/>
</dbReference>
<feature type="transmembrane region" description="Helical" evidence="2">
    <location>
        <begin position="268"/>
        <end position="296"/>
    </location>
</feature>
<feature type="transmembrane region" description="Helical" evidence="2">
    <location>
        <begin position="231"/>
        <end position="253"/>
    </location>
</feature>
<dbReference type="SUPFAM" id="SSF51445">
    <property type="entry name" value="(Trans)glycosidases"/>
    <property type="match status" value="1"/>
</dbReference>
<feature type="compositionally biased region" description="Basic and acidic residues" evidence="1">
    <location>
        <begin position="50"/>
        <end position="90"/>
    </location>
</feature>
<feature type="compositionally biased region" description="Basic and acidic residues" evidence="1">
    <location>
        <begin position="140"/>
        <end position="149"/>
    </location>
</feature>
<keyword evidence="2" id="KW-1133">Transmembrane helix</keyword>
<evidence type="ECO:0000313" key="4">
    <source>
        <dbReference type="Proteomes" id="UP001321473"/>
    </source>
</evidence>
<keyword evidence="2" id="KW-0472">Membrane</keyword>
<dbReference type="AlphaFoldDB" id="A0AAQ4E270"/>
<comment type="caution">
    <text evidence="3">The sequence shown here is derived from an EMBL/GenBank/DDBJ whole genome shotgun (WGS) entry which is preliminary data.</text>
</comment>
<feature type="compositionally biased region" description="Basic and acidic residues" evidence="1">
    <location>
        <begin position="26"/>
        <end position="42"/>
    </location>
</feature>
<dbReference type="InterPro" id="IPR017853">
    <property type="entry name" value="GH"/>
</dbReference>
<organism evidence="3 4">
    <name type="scientific">Amblyomma americanum</name>
    <name type="common">Lone star tick</name>
    <dbReference type="NCBI Taxonomy" id="6943"/>
    <lineage>
        <taxon>Eukaryota</taxon>
        <taxon>Metazoa</taxon>
        <taxon>Ecdysozoa</taxon>
        <taxon>Arthropoda</taxon>
        <taxon>Chelicerata</taxon>
        <taxon>Arachnida</taxon>
        <taxon>Acari</taxon>
        <taxon>Parasitiformes</taxon>
        <taxon>Ixodida</taxon>
        <taxon>Ixodoidea</taxon>
        <taxon>Ixodidae</taxon>
        <taxon>Amblyomminae</taxon>
        <taxon>Amblyomma</taxon>
    </lineage>
</organism>
<reference evidence="3 4" key="1">
    <citation type="journal article" date="2023" name="Arcadia Sci">
        <title>De novo assembly of a long-read Amblyomma americanum tick genome.</title>
        <authorList>
            <person name="Chou S."/>
            <person name="Poskanzer K.E."/>
            <person name="Rollins M."/>
            <person name="Thuy-Boun P.S."/>
        </authorList>
    </citation>
    <scope>NUCLEOTIDE SEQUENCE [LARGE SCALE GENOMIC DNA]</scope>
    <source>
        <strain evidence="3">F_SG_1</strain>
        <tissue evidence="3">Salivary glands</tissue>
    </source>
</reference>
<evidence type="ECO:0000313" key="3">
    <source>
        <dbReference type="EMBL" id="KAK8768810.1"/>
    </source>
</evidence>
<dbReference type="Proteomes" id="UP001321473">
    <property type="component" value="Unassembled WGS sequence"/>
</dbReference>
<accession>A0AAQ4E270</accession>
<feature type="compositionally biased region" description="Basic and acidic residues" evidence="1">
    <location>
        <begin position="110"/>
        <end position="120"/>
    </location>
</feature>
<feature type="region of interest" description="Disordered" evidence="1">
    <location>
        <begin position="1"/>
        <end position="224"/>
    </location>
</feature>
<evidence type="ECO:0000256" key="1">
    <source>
        <dbReference type="SAM" id="MobiDB-lite"/>
    </source>
</evidence>
<protein>
    <submittedName>
        <fullName evidence="3">Uncharacterized protein</fullName>
    </submittedName>
</protein>
<feature type="region of interest" description="Disordered" evidence="1">
    <location>
        <begin position="307"/>
        <end position="331"/>
    </location>
</feature>
<keyword evidence="2" id="KW-0812">Transmembrane</keyword>
<gene>
    <name evidence="3" type="ORF">V5799_014723</name>
</gene>
<name>A0AAQ4E270_AMBAM</name>
<sequence>MTKRERGGWEEDPGASTSRLVLTPERPPKPRVYDRKSEREQSRSGSEAGSADHSRRENDETTSPRRADRSNNWRKTSDEGADEERGDRQRPAKPGSKKTDKTPLSPKMKRQLEKGGDRQKSINSYHDARGAASPAADGTPDPRQEDKKASVSGSPAKSAGKVTDGAKKEPALKKGPSLGKSKPTGLDSRKKGSPSESPPKKSKRSSPATPEVERDEDEAGENQQPQLIGGWLNILTNTLMTSFVILTLLVLQLVQEDGGSDVEEAEGWWWWCTCSNVWLGGIVFSIVVVLPLVFILMGYKGRISPHAGPDSNASEESNPWDAVTPRKPREPTIAPGINLDWNWPGDICTGYSGRTPDYIKAFTDAVKNEKFGVMLTVPPLLSYLDKYGLPKVLPDLDYVIVTTHKLRRPGVVACAGERSLAAKAFRKIRDSFASADREIRRKFAYSISIGADIFKLEHTAEVKHLAPIKRLSAVFNGREIMLGKTSYPDVCELLVVDRNSDEECRVVAGSRTQSKQNGLEQEVAALAGPQELQRRISSSYEEGMGDAPVAVFDVFLDDDPQRRCTETNMEAPLLQTIAETGPS</sequence>
<evidence type="ECO:0000256" key="2">
    <source>
        <dbReference type="SAM" id="Phobius"/>
    </source>
</evidence>